<evidence type="ECO:0000256" key="1">
    <source>
        <dbReference type="ARBA" id="ARBA00005417"/>
    </source>
</evidence>
<sequence length="591" mass="63404">MTIDEGIAAVRGLRVEVSAGHDIVDEVTLALRPGEIVGLVGESGSGKTTVGMALLAYARRGARIAGGSVEVTGTDLLALGDQGRRALRGRTVAYVPQDPAAALNPALSVARQLGEVVEAHEPATSRAEIRSRIRAVLEEVGLPSDAGFQARYPHQLSGGQQQRVGIAMALILTPAVLVLDEPTTGLDVTTETRVLAIVRRLCDAHSIAALYVTHDLSLVAGIADRVLVMYAGRIVEAGPVREVFADPAHPYTQALLGSVPDVRVRTVLATIPGDTAPPGRRPGGCPFHPRCPIAVDACASGGPPEAVPVGGREVRCTRVRERKQVAERVVQEIPPPPEGPVVLRVTDLRAGYRRRQVLFDVSFELREAECLAVVGESGSGKSTLSRCLIGLHPEHRGEILLHGAPLASRARSRPAGTRRTMQYIFQSPFNSLNPRRTVGEILAVTHRMFHRDDRAAVTAAVERALERVGLSGATMNHYPDELSGGERQRVSIARALVCRPEVLICDEVTSALDVSVQAAILELLRGLQRDEGLAMLFVTHNLAVVRNTADRVLVLKDGRVVELDTVTNVLDHPSHPYTRELVQGTRSIDPS</sequence>
<proteinExistence type="inferred from homology"/>
<comment type="similarity">
    <text evidence="1">Belongs to the ABC transporter superfamily.</text>
</comment>
<dbReference type="InterPro" id="IPR017871">
    <property type="entry name" value="ABC_transporter-like_CS"/>
</dbReference>
<dbReference type="Gene3D" id="3.40.50.300">
    <property type="entry name" value="P-loop containing nucleotide triphosphate hydrolases"/>
    <property type="match status" value="2"/>
</dbReference>
<dbReference type="SUPFAM" id="SSF52540">
    <property type="entry name" value="P-loop containing nucleoside triphosphate hydrolases"/>
    <property type="match status" value="2"/>
</dbReference>
<gene>
    <name evidence="6" type="ORF">AGRA3207_003609</name>
</gene>
<dbReference type="PANTHER" id="PTHR43776">
    <property type="entry name" value="TRANSPORT ATP-BINDING PROTEIN"/>
    <property type="match status" value="1"/>
</dbReference>
<dbReference type="EMBL" id="CP059572">
    <property type="protein sequence ID" value="QXJ22585.1"/>
    <property type="molecule type" value="Genomic_DNA"/>
</dbReference>
<evidence type="ECO:0000313" key="6">
    <source>
        <dbReference type="EMBL" id="QXJ22585.1"/>
    </source>
</evidence>
<dbReference type="CDD" id="cd03257">
    <property type="entry name" value="ABC_NikE_OppD_transporters"/>
    <property type="match status" value="2"/>
</dbReference>
<dbReference type="NCBIfam" id="TIGR01727">
    <property type="entry name" value="oligo_HPY"/>
    <property type="match status" value="1"/>
</dbReference>
<dbReference type="SMART" id="SM00382">
    <property type="entry name" value="AAA"/>
    <property type="match status" value="2"/>
</dbReference>
<evidence type="ECO:0000256" key="3">
    <source>
        <dbReference type="ARBA" id="ARBA00022741"/>
    </source>
</evidence>
<dbReference type="InterPro" id="IPR003439">
    <property type="entry name" value="ABC_transporter-like_ATP-bd"/>
</dbReference>
<dbReference type="PROSITE" id="PS50893">
    <property type="entry name" value="ABC_TRANSPORTER_2"/>
    <property type="match status" value="2"/>
</dbReference>
<name>A0ABX8QUT3_9ACTN</name>
<dbReference type="PANTHER" id="PTHR43776:SF7">
    <property type="entry name" value="D,D-DIPEPTIDE TRANSPORT ATP-BINDING PROTEIN DDPF-RELATED"/>
    <property type="match status" value="1"/>
</dbReference>
<dbReference type="RefSeq" id="WP_231335865.1">
    <property type="nucleotide sequence ID" value="NZ_CP059572.1"/>
</dbReference>
<dbReference type="GO" id="GO:0005524">
    <property type="term" value="F:ATP binding"/>
    <property type="evidence" value="ECO:0007669"/>
    <property type="project" value="UniProtKB-KW"/>
</dbReference>
<evidence type="ECO:0000256" key="2">
    <source>
        <dbReference type="ARBA" id="ARBA00022448"/>
    </source>
</evidence>
<evidence type="ECO:0000256" key="4">
    <source>
        <dbReference type="ARBA" id="ARBA00022840"/>
    </source>
</evidence>
<feature type="domain" description="ABC transporter" evidence="5">
    <location>
        <begin position="343"/>
        <end position="582"/>
    </location>
</feature>
<dbReference type="InterPro" id="IPR013563">
    <property type="entry name" value="Oligopep_ABC_C"/>
</dbReference>
<keyword evidence="7" id="KW-1185">Reference proteome</keyword>
<dbReference type="InterPro" id="IPR003593">
    <property type="entry name" value="AAA+_ATPase"/>
</dbReference>
<dbReference type="PROSITE" id="PS00211">
    <property type="entry name" value="ABC_TRANSPORTER_1"/>
    <property type="match status" value="2"/>
</dbReference>
<dbReference type="InterPro" id="IPR050319">
    <property type="entry name" value="ABC_transp_ATP-bind"/>
</dbReference>
<dbReference type="InterPro" id="IPR027417">
    <property type="entry name" value="P-loop_NTPase"/>
</dbReference>
<evidence type="ECO:0000259" key="5">
    <source>
        <dbReference type="PROSITE" id="PS50893"/>
    </source>
</evidence>
<accession>A0ABX8QUT3</accession>
<keyword evidence="3" id="KW-0547">Nucleotide-binding</keyword>
<feature type="domain" description="ABC transporter" evidence="5">
    <location>
        <begin position="8"/>
        <end position="256"/>
    </location>
</feature>
<dbReference type="NCBIfam" id="NF008453">
    <property type="entry name" value="PRK11308.1"/>
    <property type="match status" value="2"/>
</dbReference>
<keyword evidence="2" id="KW-0813">Transport</keyword>
<dbReference type="Pfam" id="PF08352">
    <property type="entry name" value="oligo_HPY"/>
    <property type="match status" value="2"/>
</dbReference>
<evidence type="ECO:0000313" key="7">
    <source>
        <dbReference type="Proteomes" id="UP001049518"/>
    </source>
</evidence>
<reference evidence="6" key="1">
    <citation type="submission" date="2020-07" db="EMBL/GenBank/DDBJ databases">
        <authorList>
            <person name="Tarantini F.S."/>
            <person name="Hong K.W."/>
            <person name="Chan K.G."/>
        </authorList>
    </citation>
    <scope>NUCLEOTIDE SEQUENCE</scope>
    <source>
        <strain evidence="6">32-07</strain>
    </source>
</reference>
<dbReference type="Proteomes" id="UP001049518">
    <property type="component" value="Chromosome"/>
</dbReference>
<dbReference type="Pfam" id="PF00005">
    <property type="entry name" value="ABC_tran"/>
    <property type="match status" value="2"/>
</dbReference>
<keyword evidence="4 6" id="KW-0067">ATP-binding</keyword>
<protein>
    <submittedName>
        <fullName evidence="6">ABC transporter ATP-binding protein</fullName>
    </submittedName>
</protein>
<organism evidence="6 7">
    <name type="scientific">Actinomadura graeca</name>
    <dbReference type="NCBI Taxonomy" id="2750812"/>
    <lineage>
        <taxon>Bacteria</taxon>
        <taxon>Bacillati</taxon>
        <taxon>Actinomycetota</taxon>
        <taxon>Actinomycetes</taxon>
        <taxon>Streptosporangiales</taxon>
        <taxon>Thermomonosporaceae</taxon>
        <taxon>Actinomadura</taxon>
    </lineage>
</organism>